<keyword evidence="2" id="KW-1185">Reference proteome</keyword>
<evidence type="ECO:0000313" key="1">
    <source>
        <dbReference type="EMBL" id="SHF22635.1"/>
    </source>
</evidence>
<accession>A0A1M4ZXC5</accession>
<dbReference type="RefSeq" id="WP_281248214.1">
    <property type="nucleotide sequence ID" value="NZ_FQVL01000011.1"/>
</dbReference>
<proteinExistence type="predicted"/>
<dbReference type="AlphaFoldDB" id="A0A1M4ZXC5"/>
<organism evidence="1 2">
    <name type="scientific">Seinonella peptonophila</name>
    <dbReference type="NCBI Taxonomy" id="112248"/>
    <lineage>
        <taxon>Bacteria</taxon>
        <taxon>Bacillati</taxon>
        <taxon>Bacillota</taxon>
        <taxon>Bacilli</taxon>
        <taxon>Bacillales</taxon>
        <taxon>Thermoactinomycetaceae</taxon>
        <taxon>Seinonella</taxon>
    </lineage>
</organism>
<evidence type="ECO:0000313" key="2">
    <source>
        <dbReference type="Proteomes" id="UP000184476"/>
    </source>
</evidence>
<gene>
    <name evidence="1" type="ORF">SAMN05444392_11129</name>
</gene>
<sequence>MTREKKEFIISQIREEMKDAVSFTRNLSEQWDHGGKDDDDKK</sequence>
<reference evidence="1 2" key="1">
    <citation type="submission" date="2016-11" db="EMBL/GenBank/DDBJ databases">
        <authorList>
            <person name="Jaros S."/>
            <person name="Januszkiewicz K."/>
            <person name="Wedrychowicz H."/>
        </authorList>
    </citation>
    <scope>NUCLEOTIDE SEQUENCE [LARGE SCALE GENOMIC DNA]</scope>
    <source>
        <strain evidence="1 2">DSM 44666</strain>
    </source>
</reference>
<dbReference type="STRING" id="112248.SAMN05444392_11129"/>
<dbReference type="EMBL" id="FQVL01000011">
    <property type="protein sequence ID" value="SHF22635.1"/>
    <property type="molecule type" value="Genomic_DNA"/>
</dbReference>
<protein>
    <submittedName>
        <fullName evidence="1">Uncharacterized protein</fullName>
    </submittedName>
</protein>
<name>A0A1M4ZXC5_9BACL</name>
<dbReference type="Proteomes" id="UP000184476">
    <property type="component" value="Unassembled WGS sequence"/>
</dbReference>